<accession>A0A0J8D6A6</accession>
<dbReference type="RefSeq" id="WP_053083312.1">
    <property type="nucleotide sequence ID" value="NZ_LFVU01000027.1"/>
</dbReference>
<dbReference type="STRING" id="1121307.CLCY_2c03870"/>
<dbReference type="OrthoDB" id="1683148at2"/>
<evidence type="ECO:0000259" key="1">
    <source>
        <dbReference type="Pfam" id="PF18812"/>
    </source>
</evidence>
<dbReference type="PATRIC" id="fig|1121307.3.peg.1245"/>
<keyword evidence="3" id="KW-1185">Reference proteome</keyword>
<comment type="caution">
    <text evidence="2">The sequence shown here is derived from an EMBL/GenBank/DDBJ whole genome shotgun (WGS) entry which is preliminary data.</text>
</comment>
<dbReference type="AlphaFoldDB" id="A0A0J8D6A6"/>
<dbReference type="InterPro" id="IPR041301">
    <property type="entry name" value="PBECR3"/>
</dbReference>
<dbReference type="Pfam" id="PF18812">
    <property type="entry name" value="PBECR3"/>
    <property type="match status" value="1"/>
</dbReference>
<gene>
    <name evidence="2" type="ORF">CLCY_2c03870</name>
</gene>
<evidence type="ECO:0000313" key="2">
    <source>
        <dbReference type="EMBL" id="KMT21625.1"/>
    </source>
</evidence>
<protein>
    <recommendedName>
        <fullName evidence="1">Phage-Barnase-EndoU-ColicinE5/D-RelE like nuclease 3 domain-containing protein</fullName>
    </recommendedName>
</protein>
<organism evidence="2 3">
    <name type="scientific">Clostridium cylindrosporum DSM 605</name>
    <dbReference type="NCBI Taxonomy" id="1121307"/>
    <lineage>
        <taxon>Bacteria</taxon>
        <taxon>Bacillati</taxon>
        <taxon>Bacillota</taxon>
        <taxon>Clostridia</taxon>
        <taxon>Eubacteriales</taxon>
        <taxon>Clostridiaceae</taxon>
        <taxon>Clostridium</taxon>
    </lineage>
</organism>
<dbReference type="Proteomes" id="UP000036756">
    <property type="component" value="Unassembled WGS sequence"/>
</dbReference>
<name>A0A0J8D6A6_CLOCY</name>
<reference evidence="2 3" key="1">
    <citation type="submission" date="2015-06" db="EMBL/GenBank/DDBJ databases">
        <title>Draft genome sequence of the purine-degrading Clostridium cylindrosporum HC-1 (DSM 605).</title>
        <authorList>
            <person name="Poehlein A."/>
            <person name="Schiel-Bengelsdorf B."/>
            <person name="Bengelsdorf F."/>
            <person name="Daniel R."/>
            <person name="Duerre P."/>
        </authorList>
    </citation>
    <scope>NUCLEOTIDE SEQUENCE [LARGE SCALE GENOMIC DNA]</scope>
    <source>
        <strain evidence="2 3">DSM 605</strain>
    </source>
</reference>
<feature type="domain" description="Phage-Barnase-EndoU-ColicinE5/D-RelE like nuclease 3" evidence="1">
    <location>
        <begin position="11"/>
        <end position="119"/>
    </location>
</feature>
<evidence type="ECO:0000313" key="3">
    <source>
        <dbReference type="Proteomes" id="UP000036756"/>
    </source>
</evidence>
<dbReference type="EMBL" id="LFVU01000027">
    <property type="protein sequence ID" value="KMT21625.1"/>
    <property type="molecule type" value="Genomic_DNA"/>
</dbReference>
<proteinExistence type="predicted"/>
<sequence>MSKNLNSYYWVGKISSNMGRIVNFNYTGVVYMSSGVMRHILKKHRSQLSKKNLHDPIGCIKRVIKNPDYIGTHPDKQGTSMEFVKCIHDNHILVAVDVDKEDGYIYISSMYPITDAKLESRICSGRFKKAIIR</sequence>